<evidence type="ECO:0000256" key="1">
    <source>
        <dbReference type="SAM" id="Phobius"/>
    </source>
</evidence>
<dbReference type="NCBIfam" id="TIGR03769">
    <property type="entry name" value="P_ac_wall_RPT"/>
    <property type="match status" value="1"/>
</dbReference>
<evidence type="ECO:0000256" key="2">
    <source>
        <dbReference type="SAM" id="SignalP"/>
    </source>
</evidence>
<dbReference type="OrthoDB" id="4424311at2"/>
<dbReference type="InterPro" id="IPR022435">
    <property type="entry name" value="Surface-anchored_actinobac"/>
</dbReference>
<evidence type="ECO:0000313" key="4">
    <source>
        <dbReference type="Proteomes" id="UP000312032"/>
    </source>
</evidence>
<name>A0A5C4U2R8_9CORY</name>
<dbReference type="EMBL" id="VDHJ01000012">
    <property type="protein sequence ID" value="TNL95705.1"/>
    <property type="molecule type" value="Genomic_DNA"/>
</dbReference>
<dbReference type="NCBIfam" id="NF038134">
    <property type="entry name" value="choice_anch_M"/>
    <property type="match status" value="1"/>
</dbReference>
<feature type="transmembrane region" description="Helical" evidence="1">
    <location>
        <begin position="252"/>
        <end position="273"/>
    </location>
</feature>
<feature type="signal peptide" evidence="2">
    <location>
        <begin position="1"/>
        <end position="28"/>
    </location>
</feature>
<dbReference type="AlphaFoldDB" id="A0A5C4U2R8"/>
<evidence type="ECO:0000313" key="3">
    <source>
        <dbReference type="EMBL" id="TNL95705.1"/>
    </source>
</evidence>
<protein>
    <submittedName>
        <fullName evidence="3">Peptidase</fullName>
    </submittedName>
</protein>
<keyword evidence="4" id="KW-1185">Reference proteome</keyword>
<keyword evidence="1" id="KW-0472">Membrane</keyword>
<keyword evidence="2" id="KW-0732">Signal</keyword>
<feature type="chain" id="PRO_5039545031" evidence="2">
    <location>
        <begin position="29"/>
        <end position="277"/>
    </location>
</feature>
<comment type="caution">
    <text evidence="3">The sequence shown here is derived from an EMBL/GenBank/DDBJ whole genome shotgun (WGS) entry which is preliminary data.</text>
</comment>
<sequence>MSLMIRTRALAATAAALLSTLGAPLAHAQAADPALQQQVDANEAVSEGERVVIGAGHVDLGPVIDESGNLKLMARDDTSATPVWRDASDIVFEVGDAAQLTLPEDDAYKFTGAGPGETAWVLPQTEIADVPWLGWNTQSPSIADAKGATLTLKEHRGSGVHSLFLQNGGFGDADVLWTTNKPDSVWAEVNTHTHANWTFSQPGSQALVVEVAVDMPDGSKKTAQDTLHFAVGQPASEYVEPTEVVTPKGGDWLMWAIVGGAVVLGLLIVILVVRRRG</sequence>
<gene>
    <name evidence="3" type="ORF">FHE74_08905</name>
</gene>
<dbReference type="Proteomes" id="UP000312032">
    <property type="component" value="Unassembled WGS sequence"/>
</dbReference>
<proteinExistence type="predicted"/>
<accession>A0A5C4U2R8</accession>
<organism evidence="3 4">
    <name type="scientific">Corynebacterium tapiri</name>
    <dbReference type="NCBI Taxonomy" id="1448266"/>
    <lineage>
        <taxon>Bacteria</taxon>
        <taxon>Bacillati</taxon>
        <taxon>Actinomycetota</taxon>
        <taxon>Actinomycetes</taxon>
        <taxon>Mycobacteriales</taxon>
        <taxon>Corynebacteriaceae</taxon>
        <taxon>Corynebacterium</taxon>
    </lineage>
</organism>
<keyword evidence="1" id="KW-1133">Transmembrane helix</keyword>
<reference evidence="3 4" key="1">
    <citation type="submission" date="2019-06" db="EMBL/GenBank/DDBJ databases">
        <authorList>
            <person name="Li J."/>
        </authorList>
    </citation>
    <scope>NUCLEOTIDE SEQUENCE [LARGE SCALE GENOMIC DNA]</scope>
    <source>
        <strain evidence="3 4">LMG 28165</strain>
    </source>
</reference>
<keyword evidence="1" id="KW-0812">Transmembrane</keyword>